<feature type="transmembrane region" description="Helical" evidence="1">
    <location>
        <begin position="12"/>
        <end position="30"/>
    </location>
</feature>
<name>A0AAQ2HEL6_9MICO</name>
<reference evidence="2 3" key="1">
    <citation type="submission" date="2019-03" db="EMBL/GenBank/DDBJ databases">
        <title>Genomics of glacier-inhabiting Cryobacterium strains.</title>
        <authorList>
            <person name="Liu Q."/>
            <person name="Xin Y.-H."/>
        </authorList>
    </citation>
    <scope>NUCLEOTIDE SEQUENCE [LARGE SCALE GENOMIC DNA]</scope>
    <source>
        <strain evidence="3">TMT1-22</strain>
    </source>
</reference>
<evidence type="ECO:0008006" key="4">
    <source>
        <dbReference type="Google" id="ProtNLM"/>
    </source>
</evidence>
<keyword evidence="3" id="KW-1185">Reference proteome</keyword>
<keyword evidence="1" id="KW-0812">Transmembrane</keyword>
<proteinExistence type="predicted"/>
<keyword evidence="1" id="KW-1133">Transmembrane helix</keyword>
<evidence type="ECO:0000313" key="3">
    <source>
        <dbReference type="Proteomes" id="UP000297403"/>
    </source>
</evidence>
<sequence length="74" mass="7951">MRHWRDLSPRQRVGAIVGASVQFALAAAAWRDLAARPAALVNGPKVVWALVIGVNFIGPLAYFAGGRRTRGRLG</sequence>
<accession>A0AAQ2HEL6</accession>
<feature type="transmembrane region" description="Helical" evidence="1">
    <location>
        <begin position="46"/>
        <end position="65"/>
    </location>
</feature>
<dbReference type="AlphaFoldDB" id="A0AAQ2HEL6"/>
<dbReference type="Proteomes" id="UP000297403">
    <property type="component" value="Unassembled WGS sequence"/>
</dbReference>
<comment type="caution">
    <text evidence="2">The sequence shown here is derived from an EMBL/GenBank/DDBJ whole genome shotgun (WGS) entry which is preliminary data.</text>
</comment>
<keyword evidence="1" id="KW-0472">Membrane</keyword>
<evidence type="ECO:0000313" key="2">
    <source>
        <dbReference type="EMBL" id="TFC41798.1"/>
    </source>
</evidence>
<organism evidence="2 3">
    <name type="scientific">Cryobacterium shii</name>
    <dbReference type="NCBI Taxonomy" id="1259235"/>
    <lineage>
        <taxon>Bacteria</taxon>
        <taxon>Bacillati</taxon>
        <taxon>Actinomycetota</taxon>
        <taxon>Actinomycetes</taxon>
        <taxon>Micrococcales</taxon>
        <taxon>Microbacteriaceae</taxon>
        <taxon>Cryobacterium</taxon>
    </lineage>
</organism>
<dbReference type="EMBL" id="SOFY01000084">
    <property type="protein sequence ID" value="TFC41798.1"/>
    <property type="molecule type" value="Genomic_DNA"/>
</dbReference>
<gene>
    <name evidence="2" type="ORF">E3O49_15570</name>
</gene>
<evidence type="ECO:0000256" key="1">
    <source>
        <dbReference type="SAM" id="Phobius"/>
    </source>
</evidence>
<protein>
    <recommendedName>
        <fullName evidence="4">Cardiolipin synthase N-terminal domain-containing protein</fullName>
    </recommendedName>
</protein>